<comment type="caution">
    <text evidence="2">The sequence shown here is derived from an EMBL/GenBank/DDBJ whole genome shotgun (WGS) entry which is preliminary data.</text>
</comment>
<dbReference type="PANTHER" id="PTHR43861">
    <property type="entry name" value="TRANS-ACONITATE 2-METHYLTRANSFERASE-RELATED"/>
    <property type="match status" value="1"/>
</dbReference>
<evidence type="ECO:0000259" key="1">
    <source>
        <dbReference type="Pfam" id="PF08241"/>
    </source>
</evidence>
<sequence>MTSPTAAQPALANHTSQNYNEHASFVYSDKNTAPILRLLNAQSGESIVDLGCGTGQLTEKIKALSWPDAQLSFARENGNALGIEYTRGDIQDYRTLDASLEGRFDAVFSSATFHWCKANPGGVVETIKWLLKPGGRAVFEFGGFQNTVGVRGALHDCLRRRGYDPAKADPWYFPTAEQYSALLQLHGMSPSDVELHQRPTPLTTDLFGWLKTFARRTFFAEFSDLEANSMMEEVVESCRPDNYWCDAMPGLGIKPPVGATGNEGWNVHYVRLRGSATAPSC</sequence>
<reference evidence="2 3" key="1">
    <citation type="journal article" date="2012" name="Eukaryot. Cell">
        <title>Draft genome sequence of CBS 2479, the standard type strain of Trichosporon asahii.</title>
        <authorList>
            <person name="Yang R.Y."/>
            <person name="Li H.T."/>
            <person name="Zhu H."/>
            <person name="Zhou G.P."/>
            <person name="Wang M."/>
            <person name="Wang L."/>
        </authorList>
    </citation>
    <scope>NUCLEOTIDE SEQUENCE [LARGE SCALE GENOMIC DNA]</scope>
    <source>
        <strain evidence="3">ATCC 90039 / CBS 2479 / JCM 2466 / KCTC 7840 / NCYC 2677 / UAMH 7654</strain>
    </source>
</reference>
<dbReference type="VEuPathDB" id="FungiDB:A1Q1_02698"/>
<gene>
    <name evidence="2" type="ORF">A1Q1_02698</name>
</gene>
<dbReference type="KEGG" id="tasa:A1Q1_02698"/>
<name>J6EUL2_TRIAS</name>
<organism evidence="2 3">
    <name type="scientific">Trichosporon asahii var. asahii (strain ATCC 90039 / CBS 2479 / JCM 2466 / KCTC 7840 / NBRC 103889/ NCYC 2677 / UAMH 7654)</name>
    <name type="common">Yeast</name>
    <dbReference type="NCBI Taxonomy" id="1186058"/>
    <lineage>
        <taxon>Eukaryota</taxon>
        <taxon>Fungi</taxon>
        <taxon>Dikarya</taxon>
        <taxon>Basidiomycota</taxon>
        <taxon>Agaricomycotina</taxon>
        <taxon>Tremellomycetes</taxon>
        <taxon>Trichosporonales</taxon>
        <taxon>Trichosporonaceae</taxon>
        <taxon>Trichosporon</taxon>
    </lineage>
</organism>
<dbReference type="InterPro" id="IPR029063">
    <property type="entry name" value="SAM-dependent_MTases_sf"/>
</dbReference>
<dbReference type="AlphaFoldDB" id="J6EUL2"/>
<feature type="domain" description="Methyltransferase type 11" evidence="1">
    <location>
        <begin position="48"/>
        <end position="139"/>
    </location>
</feature>
<dbReference type="SUPFAM" id="SSF53335">
    <property type="entry name" value="S-adenosyl-L-methionine-dependent methyltransferases"/>
    <property type="match status" value="1"/>
</dbReference>
<proteinExistence type="predicted"/>
<protein>
    <recommendedName>
        <fullName evidence="1">Methyltransferase type 11 domain-containing protein</fullName>
    </recommendedName>
</protein>
<dbReference type="OrthoDB" id="10017101at2759"/>
<evidence type="ECO:0000313" key="3">
    <source>
        <dbReference type="Proteomes" id="UP000002748"/>
    </source>
</evidence>
<dbReference type="EMBL" id="ALBS01000207">
    <property type="protein sequence ID" value="EJT48279.1"/>
    <property type="molecule type" value="Genomic_DNA"/>
</dbReference>
<dbReference type="PANTHER" id="PTHR43861:SF1">
    <property type="entry name" value="TRANS-ACONITATE 2-METHYLTRANSFERASE"/>
    <property type="match status" value="1"/>
</dbReference>
<dbReference type="GO" id="GO:0008757">
    <property type="term" value="F:S-adenosylmethionine-dependent methyltransferase activity"/>
    <property type="evidence" value="ECO:0007669"/>
    <property type="project" value="InterPro"/>
</dbReference>
<accession>J6EUL2</accession>
<dbReference type="RefSeq" id="XP_014179434.1">
    <property type="nucleotide sequence ID" value="XM_014323959.1"/>
</dbReference>
<evidence type="ECO:0000313" key="2">
    <source>
        <dbReference type="EMBL" id="EJT48279.1"/>
    </source>
</evidence>
<dbReference type="HOGENOM" id="CLU_037990_5_3_1"/>
<dbReference type="Gene3D" id="3.40.50.150">
    <property type="entry name" value="Vaccinia Virus protein VP39"/>
    <property type="match status" value="1"/>
</dbReference>
<dbReference type="Proteomes" id="UP000002748">
    <property type="component" value="Unassembled WGS sequence"/>
</dbReference>
<dbReference type="CDD" id="cd02440">
    <property type="entry name" value="AdoMet_MTases"/>
    <property type="match status" value="1"/>
</dbReference>
<dbReference type="InterPro" id="IPR013216">
    <property type="entry name" value="Methyltransf_11"/>
</dbReference>
<dbReference type="Pfam" id="PF08241">
    <property type="entry name" value="Methyltransf_11"/>
    <property type="match status" value="1"/>
</dbReference>
<dbReference type="GeneID" id="25986211"/>